<evidence type="ECO:0000256" key="5">
    <source>
        <dbReference type="NCBIfam" id="TIGR01696"/>
    </source>
</evidence>
<keyword evidence="3 4" id="KW-0464">Manganese</keyword>
<dbReference type="InterPro" id="IPR024052">
    <property type="entry name" value="Phosphopentomutase_DeoB_cap_sf"/>
</dbReference>
<dbReference type="Gene3D" id="3.40.720.10">
    <property type="entry name" value="Alkaline Phosphatase, subunit A"/>
    <property type="match status" value="1"/>
</dbReference>
<dbReference type="RefSeq" id="WP_320285377.1">
    <property type="nucleotide sequence ID" value="NZ_JAVIIW010000001.1"/>
</dbReference>
<comment type="subcellular location">
    <subcellularLocation>
        <location evidence="4">Cytoplasm</location>
    </subcellularLocation>
</comment>
<feature type="binding site" evidence="4">
    <location>
        <position position="345"/>
    </location>
    <ligand>
        <name>Mn(2+)</name>
        <dbReference type="ChEBI" id="CHEBI:29035"/>
        <label>1</label>
    </ligand>
</feature>
<feature type="binding site" evidence="4">
    <location>
        <position position="309"/>
    </location>
    <ligand>
        <name>Mn(2+)</name>
        <dbReference type="ChEBI" id="CHEBI:29035"/>
        <label>2</label>
    </ligand>
</feature>
<keyword evidence="8" id="KW-1185">Reference proteome</keyword>
<dbReference type="EC" id="5.4.2.7" evidence="4 5"/>
<dbReference type="NCBIfam" id="NF003766">
    <property type="entry name" value="PRK05362.1"/>
    <property type="match status" value="1"/>
</dbReference>
<evidence type="ECO:0000256" key="2">
    <source>
        <dbReference type="ARBA" id="ARBA00022723"/>
    </source>
</evidence>
<dbReference type="InterPro" id="IPR006124">
    <property type="entry name" value="Metalloenzyme"/>
</dbReference>
<dbReference type="SUPFAM" id="SSF143856">
    <property type="entry name" value="DeoB insert domain-like"/>
    <property type="match status" value="1"/>
</dbReference>
<evidence type="ECO:0000256" key="4">
    <source>
        <dbReference type="HAMAP-Rule" id="MF_00740"/>
    </source>
</evidence>
<accession>A0ABU4XQA4</accession>
<gene>
    <name evidence="4" type="primary">deoB</name>
    <name evidence="7" type="ORF">RFN28_00345</name>
</gene>
<evidence type="ECO:0000256" key="3">
    <source>
        <dbReference type="ARBA" id="ARBA00023211"/>
    </source>
</evidence>
<feature type="binding site" evidence="4">
    <location>
        <position position="357"/>
    </location>
    <ligand>
        <name>Mn(2+)</name>
        <dbReference type="ChEBI" id="CHEBI:29035"/>
        <label>2</label>
    </ligand>
</feature>
<protein>
    <recommendedName>
        <fullName evidence="4 5">Phosphopentomutase</fullName>
        <ecNumber evidence="4 5">5.4.2.7</ecNumber>
    </recommendedName>
    <alternativeName>
        <fullName evidence="4">Phosphodeoxyribomutase</fullName>
    </alternativeName>
</protein>
<keyword evidence="2 4" id="KW-0479">Metal-binding</keyword>
<reference evidence="7 8" key="1">
    <citation type="submission" date="2023-08" db="EMBL/GenBank/DDBJ databases">
        <title>Implementing the SeqCode for naming new Mesorhizobium species isolated from Vachellia karroo root nodules.</title>
        <authorList>
            <person name="Van Lill M."/>
        </authorList>
    </citation>
    <scope>NUCLEOTIDE SEQUENCE [LARGE SCALE GENOMIC DNA]</scope>
    <source>
        <strain evidence="7 8">VK24D</strain>
    </source>
</reference>
<dbReference type="EMBL" id="JAVIIW010000001">
    <property type="protein sequence ID" value="MDX8476920.1"/>
    <property type="molecule type" value="Genomic_DNA"/>
</dbReference>
<dbReference type="PANTHER" id="PTHR21110">
    <property type="entry name" value="PHOSPHOPENTOMUTASE"/>
    <property type="match status" value="1"/>
</dbReference>
<dbReference type="Gene3D" id="3.30.70.1250">
    <property type="entry name" value="Phosphopentomutase"/>
    <property type="match status" value="1"/>
</dbReference>
<name>A0ABU4XQA4_9HYPH</name>
<evidence type="ECO:0000259" key="6">
    <source>
        <dbReference type="Pfam" id="PF01676"/>
    </source>
</evidence>
<proteinExistence type="inferred from homology"/>
<feature type="binding site" evidence="4">
    <location>
        <position position="304"/>
    </location>
    <ligand>
        <name>Mn(2+)</name>
        <dbReference type="ChEBI" id="CHEBI:29035"/>
        <label>2</label>
    </ligand>
</feature>
<feature type="binding site" evidence="4">
    <location>
        <position position="10"/>
    </location>
    <ligand>
        <name>Mn(2+)</name>
        <dbReference type="ChEBI" id="CHEBI:29035"/>
        <label>1</label>
    </ligand>
</feature>
<comment type="caution">
    <text evidence="7">The sequence shown here is derived from an EMBL/GenBank/DDBJ whole genome shotgun (WGS) entry which is preliminary data.</text>
</comment>
<dbReference type="GO" id="GO:0008973">
    <property type="term" value="F:phosphopentomutase activity"/>
    <property type="evidence" value="ECO:0007669"/>
    <property type="project" value="UniProtKB-EC"/>
</dbReference>
<dbReference type="HAMAP" id="MF_00740">
    <property type="entry name" value="Phosphopentomut"/>
    <property type="match status" value="1"/>
</dbReference>
<keyword evidence="4 7" id="KW-0413">Isomerase</keyword>
<organism evidence="7 8">
    <name type="scientific">Mesorhizobium album</name>
    <dbReference type="NCBI Taxonomy" id="3072314"/>
    <lineage>
        <taxon>Bacteria</taxon>
        <taxon>Pseudomonadati</taxon>
        <taxon>Pseudomonadota</taxon>
        <taxon>Alphaproteobacteria</taxon>
        <taxon>Hyphomicrobiales</taxon>
        <taxon>Phyllobacteriaceae</taxon>
        <taxon>Mesorhizobium</taxon>
    </lineage>
</organism>
<dbReference type="Pfam" id="PF01676">
    <property type="entry name" value="Metalloenzyme"/>
    <property type="match status" value="1"/>
</dbReference>
<sequence length="415" mass="44391">MARAFLFVLDSFGIGGAADAERYGDAGADTFGHIARACAEGRADRQGLRQGPLAVPNMVSLGLARAARTATGLKLDVDMPLLASSFHGAAQEVSSGKDTPSGHWEIAGLPVRFDWGYFPDTVPAFPAELTEAIIREGKVPGILGNCHAPGTGIIERFGEEHIRTGKPICYTSVDSVLQIAAHETHFGLERLYELCLTVRRLVDPLKIGRVIARPFIGETPASFQRTHNRRDYAVPPPEPTLLDRLTERGSKVIAVGKIGDIFAHRGISEVRKAGGNMAMFDKALGAMNDTGDGDLIFANFVDFDTDFGHRRDVAGYAGALEAFDRRLPEALSRIRPGDLLILTADHGNDPTWRGTDHTRERVPVIGIAPGLEGGGIGLRPTFADIGETVADHLGLAPGRHGTSFLATIGGHARTA</sequence>
<dbReference type="PANTHER" id="PTHR21110:SF0">
    <property type="entry name" value="PHOSPHOPENTOMUTASE"/>
    <property type="match status" value="1"/>
</dbReference>
<feature type="domain" description="Metalloenzyme" evidence="6">
    <location>
        <begin position="3"/>
        <end position="396"/>
    </location>
</feature>
<comment type="function">
    <text evidence="4">Isomerase that catalyzes the conversion of deoxy-ribose 1-phosphate (dRib-1-P) and ribose 1-phosphate (Rib-1-P) to deoxy-ribose 5-phosphate (dRib-5-P) and ribose 5-phosphate (Rib-5-P), respectively.</text>
</comment>
<evidence type="ECO:0000313" key="8">
    <source>
        <dbReference type="Proteomes" id="UP001287059"/>
    </source>
</evidence>
<comment type="catalytic activity">
    <reaction evidence="4">
        <text>alpha-D-ribose 1-phosphate = D-ribose 5-phosphate</text>
        <dbReference type="Rhea" id="RHEA:18793"/>
        <dbReference type="ChEBI" id="CHEBI:57720"/>
        <dbReference type="ChEBI" id="CHEBI:78346"/>
        <dbReference type="EC" id="5.4.2.7"/>
    </reaction>
</comment>
<evidence type="ECO:0000313" key="7">
    <source>
        <dbReference type="EMBL" id="MDX8476920.1"/>
    </source>
</evidence>
<comment type="similarity">
    <text evidence="1 4">Belongs to the phosphopentomutase family.</text>
</comment>
<dbReference type="InterPro" id="IPR017850">
    <property type="entry name" value="Alkaline_phosphatase_core_sf"/>
</dbReference>
<keyword evidence="4" id="KW-0963">Cytoplasm</keyword>
<comment type="pathway">
    <text evidence="4">Carbohydrate degradation; 2-deoxy-D-ribose 1-phosphate degradation; D-glyceraldehyde 3-phosphate and acetaldehyde from 2-deoxy-alpha-D-ribose 1-phosphate: step 1/2.</text>
</comment>
<dbReference type="CDD" id="cd16009">
    <property type="entry name" value="PPM"/>
    <property type="match status" value="1"/>
</dbReference>
<dbReference type="PIRSF" id="PIRSF001491">
    <property type="entry name" value="Ppentomutase"/>
    <property type="match status" value="1"/>
</dbReference>
<comment type="catalytic activity">
    <reaction evidence="4">
        <text>2-deoxy-alpha-D-ribose 1-phosphate = 2-deoxy-D-ribose 5-phosphate</text>
        <dbReference type="Rhea" id="RHEA:27658"/>
        <dbReference type="ChEBI" id="CHEBI:57259"/>
        <dbReference type="ChEBI" id="CHEBI:62877"/>
        <dbReference type="EC" id="5.4.2.7"/>
    </reaction>
</comment>
<comment type="cofactor">
    <cofactor evidence="4">
        <name>Mn(2+)</name>
        <dbReference type="ChEBI" id="CHEBI:29035"/>
    </cofactor>
    <text evidence="4">Binds 2 manganese ions.</text>
</comment>
<feature type="binding site" evidence="4">
    <location>
        <position position="346"/>
    </location>
    <ligand>
        <name>Mn(2+)</name>
        <dbReference type="ChEBI" id="CHEBI:29035"/>
        <label>1</label>
    </ligand>
</feature>
<dbReference type="Proteomes" id="UP001287059">
    <property type="component" value="Unassembled WGS sequence"/>
</dbReference>
<dbReference type="NCBIfam" id="TIGR01696">
    <property type="entry name" value="deoB"/>
    <property type="match status" value="1"/>
</dbReference>
<evidence type="ECO:0000256" key="1">
    <source>
        <dbReference type="ARBA" id="ARBA00010373"/>
    </source>
</evidence>
<dbReference type="SUPFAM" id="SSF53649">
    <property type="entry name" value="Alkaline phosphatase-like"/>
    <property type="match status" value="1"/>
</dbReference>
<dbReference type="InterPro" id="IPR010045">
    <property type="entry name" value="DeoB"/>
</dbReference>